<feature type="signal peptide" evidence="11">
    <location>
        <begin position="1"/>
        <end position="21"/>
    </location>
</feature>
<keyword evidence="5" id="KW-0804">Transcription</keyword>
<dbReference type="AlphaFoldDB" id="A0AAE0XVN9"/>
<proteinExistence type="inferred from homology"/>
<evidence type="ECO:0000256" key="8">
    <source>
        <dbReference type="PROSITE-ProRule" id="PRU00108"/>
    </source>
</evidence>
<keyword evidence="6 8" id="KW-0539">Nucleus</keyword>
<keyword evidence="4 8" id="KW-0371">Homeobox</keyword>
<comment type="caution">
    <text evidence="13">The sequence shown here is derived from an EMBL/GenBank/DDBJ whole genome shotgun (WGS) entry which is preliminary data.</text>
</comment>
<keyword evidence="11" id="KW-0732">Signal</keyword>
<dbReference type="Gene3D" id="1.10.10.60">
    <property type="entry name" value="Homeodomain-like"/>
    <property type="match status" value="1"/>
</dbReference>
<dbReference type="InterPro" id="IPR051300">
    <property type="entry name" value="HMX_Homeobox_TF"/>
</dbReference>
<evidence type="ECO:0000313" key="13">
    <source>
        <dbReference type="EMBL" id="KAK3716592.1"/>
    </source>
</evidence>
<dbReference type="EMBL" id="JAWDGP010007472">
    <property type="protein sequence ID" value="KAK3716592.1"/>
    <property type="molecule type" value="Genomic_DNA"/>
</dbReference>
<dbReference type="PRINTS" id="PR00024">
    <property type="entry name" value="HOMEOBOX"/>
</dbReference>
<feature type="region of interest" description="Disordered" evidence="10">
    <location>
        <begin position="401"/>
        <end position="454"/>
    </location>
</feature>
<feature type="domain" description="Homeobox" evidence="12">
    <location>
        <begin position="450"/>
        <end position="510"/>
    </location>
</feature>
<dbReference type="InterPro" id="IPR017970">
    <property type="entry name" value="Homeobox_CS"/>
</dbReference>
<dbReference type="SUPFAM" id="SSF46689">
    <property type="entry name" value="Homeodomain-like"/>
    <property type="match status" value="1"/>
</dbReference>
<evidence type="ECO:0000256" key="1">
    <source>
        <dbReference type="ARBA" id="ARBA00004123"/>
    </source>
</evidence>
<gene>
    <name evidence="13" type="ORF">RRG08_039387</name>
</gene>
<feature type="region of interest" description="Disordered" evidence="10">
    <location>
        <begin position="74"/>
        <end position="100"/>
    </location>
</feature>
<keyword evidence="14" id="KW-1185">Reference proteome</keyword>
<evidence type="ECO:0000259" key="12">
    <source>
        <dbReference type="PROSITE" id="PS50071"/>
    </source>
</evidence>
<dbReference type="InterPro" id="IPR001356">
    <property type="entry name" value="HD"/>
</dbReference>
<evidence type="ECO:0000256" key="6">
    <source>
        <dbReference type="ARBA" id="ARBA00023242"/>
    </source>
</evidence>
<dbReference type="PROSITE" id="PS50071">
    <property type="entry name" value="HOMEOBOX_2"/>
    <property type="match status" value="1"/>
</dbReference>
<dbReference type="GO" id="GO:0000977">
    <property type="term" value="F:RNA polymerase II transcription regulatory region sequence-specific DNA binding"/>
    <property type="evidence" value="ECO:0007669"/>
    <property type="project" value="TreeGrafter"/>
</dbReference>
<keyword evidence="3 8" id="KW-0238">DNA-binding</keyword>
<reference evidence="13" key="1">
    <citation type="journal article" date="2023" name="G3 (Bethesda)">
        <title>A reference genome for the long-term kleptoplast-retaining sea slug Elysia crispata morphotype clarki.</title>
        <authorList>
            <person name="Eastman K.E."/>
            <person name="Pendleton A.L."/>
            <person name="Shaikh M.A."/>
            <person name="Suttiyut T."/>
            <person name="Ogas R."/>
            <person name="Tomko P."/>
            <person name="Gavelis G."/>
            <person name="Widhalm J.R."/>
            <person name="Wisecaver J.H."/>
        </authorList>
    </citation>
    <scope>NUCLEOTIDE SEQUENCE</scope>
    <source>
        <strain evidence="13">ECLA1</strain>
    </source>
</reference>
<comment type="similarity">
    <text evidence="7">Belongs to the HMX homeobox family.</text>
</comment>
<dbReference type="PANTHER" id="PTHR46110:SF3">
    <property type="entry name" value="HOMEOBOX PROTEIN HMX"/>
    <property type="match status" value="1"/>
</dbReference>
<feature type="compositionally biased region" description="Basic residues" evidence="10">
    <location>
        <begin position="367"/>
        <end position="383"/>
    </location>
</feature>
<evidence type="ECO:0000256" key="9">
    <source>
        <dbReference type="RuleBase" id="RU000682"/>
    </source>
</evidence>
<organism evidence="13 14">
    <name type="scientific">Elysia crispata</name>
    <name type="common">lettuce slug</name>
    <dbReference type="NCBI Taxonomy" id="231223"/>
    <lineage>
        <taxon>Eukaryota</taxon>
        <taxon>Metazoa</taxon>
        <taxon>Spiralia</taxon>
        <taxon>Lophotrochozoa</taxon>
        <taxon>Mollusca</taxon>
        <taxon>Gastropoda</taxon>
        <taxon>Heterobranchia</taxon>
        <taxon>Euthyneura</taxon>
        <taxon>Panpulmonata</taxon>
        <taxon>Sacoglossa</taxon>
        <taxon>Placobranchoidea</taxon>
        <taxon>Plakobranchidae</taxon>
        <taxon>Elysia</taxon>
    </lineage>
</organism>
<feature type="region of interest" description="Disordered" evidence="10">
    <location>
        <begin position="345"/>
        <end position="385"/>
    </location>
</feature>
<dbReference type="SMART" id="SM00389">
    <property type="entry name" value="HOX"/>
    <property type="match status" value="1"/>
</dbReference>
<feature type="region of interest" description="Disordered" evidence="10">
    <location>
        <begin position="769"/>
        <end position="843"/>
    </location>
</feature>
<evidence type="ECO:0000256" key="2">
    <source>
        <dbReference type="ARBA" id="ARBA00023015"/>
    </source>
</evidence>
<feature type="compositionally biased region" description="Basic and acidic residues" evidence="10">
    <location>
        <begin position="796"/>
        <end position="808"/>
    </location>
</feature>
<sequence>MKDLWCYTLPWIILVMKRTLGGGGGEKGGGLNKLSSQYGSPGYSDLLAFCLNVKLYWEAGHAKLAVQPWKNFRSTPPSSGAGPVSETSAPPVSQGEGEPMSNQVQHFYEVQGRARQVLQIVRLSAGAHLRFSSDTHSPLKLTPVRPAPPDHLGFIQCSLGSTTCSNRGACGSLASPSQTDVLVRTSDIIITILSPTVDPPNPDVEPGGATENFITRHQALIHLLGKKPRKATYLYGSGQKSQLQVVQGSPTRPSEMFAPPSSWHPHVYTAPPRRLTSFLIEDILGDSRQGGLNKSPSAKSLPTRCDYKDCKTLKCQDLHCSEAVCAASLKPSISHPFYHHHHHYSAQSPLSVGPHAPHTGICEHQQPHHNHHHHHHHQQHTKQHNLDQCTSVNNISSMCQDQPLRDADSSRSTCSPACVSPSSSTSEAECQDRKRKSHEDESVKEESNSLKKKKARTTFTGRQIFELEKQFEQKKYLSSAERAEMASQLAVTETQVKIWFQNRRTKWKKQENISSAEVAEHKLNAEKNMIKSKNKKPAESRPDQGLMGEQHRTEMMDAKSILGRLDTLTARGIPDAVSLSHEFPDVLAVRRDLSSADNHAASAFLQKQTAEELGLDLRRMAAFHLAIARPLSPGLKMESAEDLSLRDKSNQNSSRSKEGGTSVYDQCKGSETSCKQVSVKVGEVLNCSIDKDFGVTHEKQKPHDVQADVEPGSIQHKKMSYSPGLHVGKELVSPSVDAARTPTLTDSATSPSPPTCLRVPTVYCMSKYRPTEENTDSGSEPNSEHVKIKTSPFHATSEDGTTHDDPSNELHTINDTVEDSKEHLDEADVLPVLQSPCSSDIDV</sequence>
<feature type="compositionally biased region" description="Low complexity" evidence="10">
    <location>
        <begin position="412"/>
        <end position="428"/>
    </location>
</feature>
<dbReference type="PANTHER" id="PTHR46110">
    <property type="entry name" value="HOMEOBOX PROTEIN HMX"/>
    <property type="match status" value="1"/>
</dbReference>
<evidence type="ECO:0000256" key="5">
    <source>
        <dbReference type="ARBA" id="ARBA00023163"/>
    </source>
</evidence>
<comment type="subcellular location">
    <subcellularLocation>
        <location evidence="1 8 9">Nucleus</location>
    </subcellularLocation>
</comment>
<dbReference type="InterPro" id="IPR020479">
    <property type="entry name" value="HD_metazoa"/>
</dbReference>
<evidence type="ECO:0000256" key="10">
    <source>
        <dbReference type="SAM" id="MobiDB-lite"/>
    </source>
</evidence>
<evidence type="ECO:0000256" key="4">
    <source>
        <dbReference type="ARBA" id="ARBA00023155"/>
    </source>
</evidence>
<accession>A0AAE0XVN9</accession>
<keyword evidence="2" id="KW-0805">Transcription regulation</keyword>
<name>A0AAE0XVN9_9GAST</name>
<dbReference type="Proteomes" id="UP001283361">
    <property type="component" value="Unassembled WGS sequence"/>
</dbReference>
<feature type="compositionally biased region" description="Basic and acidic residues" evidence="10">
    <location>
        <begin position="437"/>
        <end position="449"/>
    </location>
</feature>
<dbReference type="PROSITE" id="PS00027">
    <property type="entry name" value="HOMEOBOX_1"/>
    <property type="match status" value="1"/>
</dbReference>
<feature type="DNA-binding region" description="Homeobox" evidence="8">
    <location>
        <begin position="452"/>
        <end position="511"/>
    </location>
</feature>
<evidence type="ECO:0000313" key="14">
    <source>
        <dbReference type="Proteomes" id="UP001283361"/>
    </source>
</evidence>
<dbReference type="Pfam" id="PF00046">
    <property type="entry name" value="Homeodomain"/>
    <property type="match status" value="1"/>
</dbReference>
<feature type="region of interest" description="Disordered" evidence="10">
    <location>
        <begin position="638"/>
        <end position="667"/>
    </location>
</feature>
<evidence type="ECO:0000256" key="3">
    <source>
        <dbReference type="ARBA" id="ARBA00023125"/>
    </source>
</evidence>
<evidence type="ECO:0000256" key="7">
    <source>
        <dbReference type="ARBA" id="ARBA00038165"/>
    </source>
</evidence>
<protein>
    <recommendedName>
        <fullName evidence="12">Homeobox domain-containing protein</fullName>
    </recommendedName>
</protein>
<dbReference type="InterPro" id="IPR009057">
    <property type="entry name" value="Homeodomain-like_sf"/>
</dbReference>
<dbReference type="GO" id="GO:0000981">
    <property type="term" value="F:DNA-binding transcription factor activity, RNA polymerase II-specific"/>
    <property type="evidence" value="ECO:0007669"/>
    <property type="project" value="InterPro"/>
</dbReference>
<dbReference type="GO" id="GO:0005634">
    <property type="term" value="C:nucleus"/>
    <property type="evidence" value="ECO:0007669"/>
    <property type="project" value="UniProtKB-SubCell"/>
</dbReference>
<dbReference type="CDD" id="cd00086">
    <property type="entry name" value="homeodomain"/>
    <property type="match status" value="1"/>
</dbReference>
<evidence type="ECO:0000256" key="11">
    <source>
        <dbReference type="SAM" id="SignalP"/>
    </source>
</evidence>
<feature type="chain" id="PRO_5042098382" description="Homeobox domain-containing protein" evidence="11">
    <location>
        <begin position="22"/>
        <end position="843"/>
    </location>
</feature>